<sequence>MTPPKNASSRKRRLTAANDRSESYGSRKSGYRSLKRAPPPARLSLEKQLPAINYGNITLTPQITTFTNQSFGFDIETIACDGPCCTTTTTPLDLSAWLEGLPIECADACGSAEMGTIMTTYPSSTSQAPANRPAAAAVAPSHESQFFCQAPGLACAPPNYNTIVSCSPPSLTPVSQSISTLADSRPFPLQSTPQQHQQSYDEQAALRRGGLPLGGNGAGRQTTSSATTTTTTAAGAAVASFAGLPTPVTPTFPALLPSSFSDQQQPHKPAPWETEPCCFPACAIGIEHEALELSLKILQQWHPIVMQSQRPDLLQQLWDTENSVSKFAAMLFELRMQDWDKR</sequence>
<feature type="compositionally biased region" description="Low complexity" evidence="1">
    <location>
        <begin position="219"/>
        <end position="231"/>
    </location>
</feature>
<protein>
    <submittedName>
        <fullName evidence="2">Uncharacterized protein</fullName>
    </submittedName>
</protein>
<comment type="caution">
    <text evidence="2">The sequence shown here is derived from an EMBL/GenBank/DDBJ whole genome shotgun (WGS) entry which is preliminary data.</text>
</comment>
<evidence type="ECO:0000313" key="2">
    <source>
        <dbReference type="EMBL" id="KAH7061529.1"/>
    </source>
</evidence>
<feature type="region of interest" description="Disordered" evidence="1">
    <location>
        <begin position="1"/>
        <end position="42"/>
    </location>
</feature>
<name>A0ABQ8GP38_9PEZI</name>
<gene>
    <name evidence="2" type="ORF">B0J12DRAFT_648226</name>
</gene>
<keyword evidence="3" id="KW-1185">Reference proteome</keyword>
<evidence type="ECO:0000313" key="3">
    <source>
        <dbReference type="Proteomes" id="UP000774617"/>
    </source>
</evidence>
<organism evidence="2 3">
    <name type="scientific">Macrophomina phaseolina</name>
    <dbReference type="NCBI Taxonomy" id="35725"/>
    <lineage>
        <taxon>Eukaryota</taxon>
        <taxon>Fungi</taxon>
        <taxon>Dikarya</taxon>
        <taxon>Ascomycota</taxon>
        <taxon>Pezizomycotina</taxon>
        <taxon>Dothideomycetes</taxon>
        <taxon>Dothideomycetes incertae sedis</taxon>
        <taxon>Botryosphaeriales</taxon>
        <taxon>Botryosphaeriaceae</taxon>
        <taxon>Macrophomina</taxon>
    </lineage>
</organism>
<dbReference type="EMBL" id="JAGTJR010000004">
    <property type="protein sequence ID" value="KAH7061529.1"/>
    <property type="molecule type" value="Genomic_DNA"/>
</dbReference>
<reference evidence="2 3" key="1">
    <citation type="journal article" date="2021" name="Nat. Commun.">
        <title>Genetic determinants of endophytism in the Arabidopsis root mycobiome.</title>
        <authorList>
            <person name="Mesny F."/>
            <person name="Miyauchi S."/>
            <person name="Thiergart T."/>
            <person name="Pickel B."/>
            <person name="Atanasova L."/>
            <person name="Karlsson M."/>
            <person name="Huettel B."/>
            <person name="Barry K.W."/>
            <person name="Haridas S."/>
            <person name="Chen C."/>
            <person name="Bauer D."/>
            <person name="Andreopoulos W."/>
            <person name="Pangilinan J."/>
            <person name="LaButti K."/>
            <person name="Riley R."/>
            <person name="Lipzen A."/>
            <person name="Clum A."/>
            <person name="Drula E."/>
            <person name="Henrissat B."/>
            <person name="Kohler A."/>
            <person name="Grigoriev I.V."/>
            <person name="Martin F.M."/>
            <person name="Hacquard S."/>
        </authorList>
    </citation>
    <scope>NUCLEOTIDE SEQUENCE [LARGE SCALE GENOMIC DNA]</scope>
    <source>
        <strain evidence="2 3">MPI-SDFR-AT-0080</strain>
    </source>
</reference>
<feature type="region of interest" description="Disordered" evidence="1">
    <location>
        <begin position="184"/>
        <end position="203"/>
    </location>
</feature>
<evidence type="ECO:0000256" key="1">
    <source>
        <dbReference type="SAM" id="MobiDB-lite"/>
    </source>
</evidence>
<feature type="region of interest" description="Disordered" evidence="1">
    <location>
        <begin position="208"/>
        <end position="231"/>
    </location>
</feature>
<accession>A0ABQ8GP38</accession>
<dbReference type="Proteomes" id="UP000774617">
    <property type="component" value="Unassembled WGS sequence"/>
</dbReference>
<feature type="compositionally biased region" description="Polar residues" evidence="1">
    <location>
        <begin position="189"/>
        <end position="201"/>
    </location>
</feature>
<proteinExistence type="predicted"/>